<sequence length="147" mass="15198">MPNAAQTTGVLVGKMGITTGWTEGSIIGSINWYGTTAMVTNYWSSGGDSGGPVWRYDGAGLRAVGMHVGSVLDQNKKRIGAAYIPINTLLDQWGATLPVFAKTLTFASEDAPSDSIDSGGGTLDDATALSPDVVDVCPGNDCVLVNE</sequence>
<comment type="caution">
    <text evidence="1">The sequence shown here is derived from an EMBL/GenBank/DDBJ whole genome shotgun (WGS) entry which is preliminary data.</text>
</comment>
<dbReference type="EMBL" id="JACXZS010000001">
    <property type="protein sequence ID" value="MBD3940118.1"/>
    <property type="molecule type" value="Genomic_DNA"/>
</dbReference>
<dbReference type="Gene3D" id="2.40.10.10">
    <property type="entry name" value="Trypsin-like serine proteases"/>
    <property type="match status" value="1"/>
</dbReference>
<dbReference type="Proteomes" id="UP000598426">
    <property type="component" value="Unassembled WGS sequence"/>
</dbReference>
<organism evidence="1 2">
    <name type="scientific">Microbacterium helvum</name>
    <dbReference type="NCBI Taxonomy" id="2773713"/>
    <lineage>
        <taxon>Bacteria</taxon>
        <taxon>Bacillati</taxon>
        <taxon>Actinomycetota</taxon>
        <taxon>Actinomycetes</taxon>
        <taxon>Micrococcales</taxon>
        <taxon>Microbacteriaceae</taxon>
        <taxon>Microbacterium</taxon>
    </lineage>
</organism>
<name>A0ABR8NIF8_9MICO</name>
<protein>
    <recommendedName>
        <fullName evidence="3">Serine protease</fullName>
    </recommendedName>
</protein>
<accession>A0ABR8NIF8</accession>
<evidence type="ECO:0000313" key="2">
    <source>
        <dbReference type="Proteomes" id="UP000598426"/>
    </source>
</evidence>
<evidence type="ECO:0000313" key="1">
    <source>
        <dbReference type="EMBL" id="MBD3940118.1"/>
    </source>
</evidence>
<dbReference type="InterPro" id="IPR043504">
    <property type="entry name" value="Peptidase_S1_PA_chymotrypsin"/>
</dbReference>
<dbReference type="InterPro" id="IPR009003">
    <property type="entry name" value="Peptidase_S1_PA"/>
</dbReference>
<dbReference type="SUPFAM" id="SSF50494">
    <property type="entry name" value="Trypsin-like serine proteases"/>
    <property type="match status" value="1"/>
</dbReference>
<keyword evidence="2" id="KW-1185">Reference proteome</keyword>
<evidence type="ECO:0008006" key="3">
    <source>
        <dbReference type="Google" id="ProtNLM"/>
    </source>
</evidence>
<gene>
    <name evidence="1" type="ORF">IF188_00205</name>
</gene>
<proteinExistence type="predicted"/>
<reference evidence="1 2" key="1">
    <citation type="submission" date="2020-09" db="EMBL/GenBank/DDBJ databases">
        <title>Isolation and identification of active actinomycetes.</title>
        <authorList>
            <person name="Li X."/>
        </authorList>
    </citation>
    <scope>NUCLEOTIDE SEQUENCE [LARGE SCALE GENOMIC DNA]</scope>
    <source>
        <strain evidence="1 2">NEAU-LLC</strain>
    </source>
</reference>